<dbReference type="EMBL" id="JAEHOH010000006">
    <property type="protein sequence ID" value="MBK0418440.1"/>
    <property type="molecule type" value="Genomic_DNA"/>
</dbReference>
<dbReference type="Proteomes" id="UP000608530">
    <property type="component" value="Unassembled WGS sequence"/>
</dbReference>
<keyword evidence="1" id="KW-0812">Transmembrane</keyword>
<protein>
    <submittedName>
        <fullName evidence="2">3-oxoacyl-ACP reductase</fullName>
    </submittedName>
</protein>
<keyword evidence="3" id="KW-1185">Reference proteome</keyword>
<proteinExistence type="predicted"/>
<dbReference type="AlphaFoldDB" id="A0A934Q4U6"/>
<feature type="transmembrane region" description="Helical" evidence="1">
    <location>
        <begin position="109"/>
        <end position="129"/>
    </location>
</feature>
<feature type="transmembrane region" description="Helical" evidence="1">
    <location>
        <begin position="72"/>
        <end position="97"/>
    </location>
</feature>
<feature type="transmembrane region" description="Helical" evidence="1">
    <location>
        <begin position="12"/>
        <end position="33"/>
    </location>
</feature>
<feature type="transmembrane region" description="Helical" evidence="1">
    <location>
        <begin position="39"/>
        <end position="60"/>
    </location>
</feature>
<evidence type="ECO:0000313" key="3">
    <source>
        <dbReference type="Proteomes" id="UP000608530"/>
    </source>
</evidence>
<sequence length="140" mass="14829">MPTSQPILLKALRWGVLASVLLVILFGVIGWLVSGRTGLIGGVMGAGFAGVFLALTIGSITFANRFIGSDMYVVAFFGIVMGSWVVKFVAFIVAAVLLRDQPWLNPTVLFLGVISGVVVSLIIDVVVVAKSRIPVISDPR</sequence>
<gene>
    <name evidence="2" type="ORF">JD276_05255</name>
</gene>
<organism evidence="2 3">
    <name type="scientific">Leucobacter chromiisoli</name>
    <dbReference type="NCBI Taxonomy" id="2796471"/>
    <lineage>
        <taxon>Bacteria</taxon>
        <taxon>Bacillati</taxon>
        <taxon>Actinomycetota</taxon>
        <taxon>Actinomycetes</taxon>
        <taxon>Micrococcales</taxon>
        <taxon>Microbacteriaceae</taxon>
        <taxon>Leucobacter</taxon>
    </lineage>
</organism>
<keyword evidence="1" id="KW-1133">Transmembrane helix</keyword>
<accession>A0A934Q4U6</accession>
<comment type="caution">
    <text evidence="2">The sequence shown here is derived from an EMBL/GenBank/DDBJ whole genome shotgun (WGS) entry which is preliminary data.</text>
</comment>
<reference evidence="2" key="1">
    <citation type="submission" date="2020-12" db="EMBL/GenBank/DDBJ databases">
        <title>Leucobacter sp. CAS1, isolated from Chromium sludge.</title>
        <authorList>
            <person name="Xu Z."/>
        </authorList>
    </citation>
    <scope>NUCLEOTIDE SEQUENCE</scope>
    <source>
        <strain evidence="2">CSA1</strain>
    </source>
</reference>
<evidence type="ECO:0000313" key="2">
    <source>
        <dbReference type="EMBL" id="MBK0418440.1"/>
    </source>
</evidence>
<name>A0A934Q4U6_9MICO</name>
<evidence type="ECO:0000256" key="1">
    <source>
        <dbReference type="SAM" id="Phobius"/>
    </source>
</evidence>
<keyword evidence="1" id="KW-0472">Membrane</keyword>